<dbReference type="EMBL" id="AP019376">
    <property type="protein sequence ID" value="BBH86920.1"/>
    <property type="molecule type" value="Genomic_DNA"/>
</dbReference>
<name>A0A455SH94_9CHLR</name>
<proteinExistence type="predicted"/>
<reference evidence="1" key="1">
    <citation type="submission" date="2018-12" db="EMBL/GenBank/DDBJ databases">
        <title>Novel natural products biosynthetic potential of the class Ktedonobacteria.</title>
        <authorList>
            <person name="Zheng Y."/>
            <person name="Saitou A."/>
            <person name="Wang C.M."/>
            <person name="Toyoda A."/>
            <person name="Minakuchi Y."/>
            <person name="Sekiguchi Y."/>
            <person name="Ueda K."/>
            <person name="Takano H."/>
            <person name="Sakai Y."/>
            <person name="Yokota A."/>
            <person name="Yabe S."/>
        </authorList>
    </citation>
    <scope>NUCLEOTIDE SEQUENCE</scope>
    <source>
        <strain evidence="1">COM3</strain>
    </source>
</reference>
<dbReference type="AlphaFoldDB" id="A0A455SH94"/>
<accession>A0A455SH94</accession>
<gene>
    <name evidence="1" type="ORF">KTC_16710</name>
</gene>
<sequence length="54" mass="6054">MSKRCLIGSTLPETNGGERLLSVRVEDVDYLEALFDARLLGRKEEKGMSGKKKK</sequence>
<organism evidence="1">
    <name type="scientific">Thermosporothrix sp. COM3</name>
    <dbReference type="NCBI Taxonomy" id="2490863"/>
    <lineage>
        <taxon>Bacteria</taxon>
        <taxon>Bacillati</taxon>
        <taxon>Chloroflexota</taxon>
        <taxon>Ktedonobacteria</taxon>
        <taxon>Ktedonobacterales</taxon>
        <taxon>Thermosporotrichaceae</taxon>
        <taxon>Thermosporothrix</taxon>
    </lineage>
</organism>
<evidence type="ECO:0000313" key="1">
    <source>
        <dbReference type="EMBL" id="BBH86920.1"/>
    </source>
</evidence>
<protein>
    <submittedName>
        <fullName evidence="1">Uncharacterized protein</fullName>
    </submittedName>
</protein>